<dbReference type="SUPFAM" id="SSF53790">
    <property type="entry name" value="Tetrapyrrole methylase"/>
    <property type="match status" value="1"/>
</dbReference>
<dbReference type="STRING" id="28200.GCA_001572935_01702"/>
<comment type="caution">
    <text evidence="8">The sequence shown here is derived from an EMBL/GenBank/DDBJ whole genome shotgun (WGS) entry which is preliminary data.</text>
</comment>
<proteinExistence type="inferred from homology"/>
<evidence type="ECO:0000256" key="2">
    <source>
        <dbReference type="ARBA" id="ARBA00022552"/>
    </source>
</evidence>
<comment type="catalytic activity">
    <reaction evidence="6">
        <text>cytidine(1402) in 16S rRNA + S-adenosyl-L-methionine = 2'-O-methylcytidine(1402) in 16S rRNA + S-adenosyl-L-homocysteine + H(+)</text>
        <dbReference type="Rhea" id="RHEA:42924"/>
        <dbReference type="Rhea" id="RHEA-COMP:10285"/>
        <dbReference type="Rhea" id="RHEA-COMP:10286"/>
        <dbReference type="ChEBI" id="CHEBI:15378"/>
        <dbReference type="ChEBI" id="CHEBI:57856"/>
        <dbReference type="ChEBI" id="CHEBI:59789"/>
        <dbReference type="ChEBI" id="CHEBI:74495"/>
        <dbReference type="ChEBI" id="CHEBI:82748"/>
        <dbReference type="EC" id="2.1.1.198"/>
    </reaction>
</comment>
<dbReference type="InterPro" id="IPR035996">
    <property type="entry name" value="4pyrrol_Methylase_sf"/>
</dbReference>
<evidence type="ECO:0000313" key="8">
    <source>
        <dbReference type="EMBL" id="PWE23584.1"/>
    </source>
</evidence>
<dbReference type="PANTHER" id="PTHR46111">
    <property type="entry name" value="RIBOSOMAL RNA SMALL SUBUNIT METHYLTRANSFERASE I"/>
    <property type="match status" value="1"/>
</dbReference>
<evidence type="ECO:0000256" key="1">
    <source>
        <dbReference type="ARBA" id="ARBA00022490"/>
    </source>
</evidence>
<evidence type="ECO:0000259" key="7">
    <source>
        <dbReference type="Pfam" id="PF00590"/>
    </source>
</evidence>
<comment type="similarity">
    <text evidence="6">Belongs to the methyltransferase superfamily. RsmI family.</text>
</comment>
<dbReference type="NCBIfam" id="TIGR00096">
    <property type="entry name" value="16S rRNA (cytidine(1402)-2'-O)-methyltransferase"/>
    <property type="match status" value="1"/>
</dbReference>
<dbReference type="Gene3D" id="3.30.950.10">
    <property type="entry name" value="Methyltransferase, Cobalt-precorrin-4 Transmethylase, Domain 2"/>
    <property type="match status" value="1"/>
</dbReference>
<dbReference type="PANTHER" id="PTHR46111:SF1">
    <property type="entry name" value="RIBOSOMAL RNA SMALL SUBUNIT METHYLTRANSFERASE I"/>
    <property type="match status" value="1"/>
</dbReference>
<keyword evidence="4 6" id="KW-0808">Transferase</keyword>
<dbReference type="HAMAP" id="MF_01877">
    <property type="entry name" value="16SrRNA_methyltr_I"/>
    <property type="match status" value="1"/>
</dbReference>
<evidence type="ECO:0000313" key="9">
    <source>
        <dbReference type="Proteomes" id="UP000245014"/>
    </source>
</evidence>
<keyword evidence="1 6" id="KW-0963">Cytoplasm</keyword>
<comment type="function">
    <text evidence="6">Catalyzes the 2'-O-methylation of the ribose of cytidine 1402 (C1402) in 16S rRNA.</text>
</comment>
<dbReference type="AlphaFoldDB" id="A0A2U2C3G7"/>
<dbReference type="PROSITE" id="PS01296">
    <property type="entry name" value="RSMI"/>
    <property type="match status" value="1"/>
</dbReference>
<dbReference type="GO" id="GO:0005737">
    <property type="term" value="C:cytoplasm"/>
    <property type="evidence" value="ECO:0007669"/>
    <property type="project" value="UniProtKB-SubCell"/>
</dbReference>
<evidence type="ECO:0000256" key="3">
    <source>
        <dbReference type="ARBA" id="ARBA00022603"/>
    </source>
</evidence>
<keyword evidence="5 6" id="KW-0949">S-adenosyl-L-methionine</keyword>
<dbReference type="InterPro" id="IPR014776">
    <property type="entry name" value="4pyrrole_Mease_sub2"/>
</dbReference>
<evidence type="ECO:0000256" key="5">
    <source>
        <dbReference type="ARBA" id="ARBA00022691"/>
    </source>
</evidence>
<comment type="subcellular location">
    <subcellularLocation>
        <location evidence="6">Cytoplasm</location>
    </subcellularLocation>
</comment>
<dbReference type="Gene3D" id="3.40.1010.10">
    <property type="entry name" value="Cobalt-precorrin-4 Transmethylase, Domain 1"/>
    <property type="match status" value="1"/>
</dbReference>
<dbReference type="InterPro" id="IPR000878">
    <property type="entry name" value="4pyrrol_Mease"/>
</dbReference>
<dbReference type="GO" id="GO:0070677">
    <property type="term" value="F:rRNA (cytosine-2'-O-)-methyltransferase activity"/>
    <property type="evidence" value="ECO:0007669"/>
    <property type="project" value="UniProtKB-UniRule"/>
</dbReference>
<feature type="domain" description="Tetrapyrrole methylase" evidence="7">
    <location>
        <begin position="2"/>
        <end position="206"/>
    </location>
</feature>
<name>A0A2U2C3G7_9BACT</name>
<reference evidence="8 9" key="1">
    <citation type="submission" date="2018-05" db="EMBL/GenBank/DDBJ databases">
        <title>Antimicrobial susceptibility testing and genomic analysis of Arcobacter skirrowii strains and one Arcobacter butzleri isolated from German poultry farms.</title>
        <authorList>
            <person name="Haenel I."/>
            <person name="Hotzel H."/>
            <person name="Tomaso H."/>
            <person name="Busch A."/>
        </authorList>
    </citation>
    <scope>NUCLEOTIDE SEQUENCE [LARGE SCALE GENOMIC DNA]</scope>
    <source>
        <strain evidence="9">v</strain>
    </source>
</reference>
<keyword evidence="3 6" id="KW-0489">Methyltransferase</keyword>
<protein>
    <recommendedName>
        <fullName evidence="6">Ribosomal RNA small subunit methyltransferase I</fullName>
        <ecNumber evidence="6">2.1.1.198</ecNumber>
    </recommendedName>
    <alternativeName>
        <fullName evidence="6">16S rRNA 2'-O-ribose C1402 methyltransferase</fullName>
    </alternativeName>
    <alternativeName>
        <fullName evidence="6">rRNA (cytidine-2'-O-)-methyltransferase RsmI</fullName>
    </alternativeName>
</protein>
<dbReference type="PIRSF" id="PIRSF005917">
    <property type="entry name" value="MTase_YraL"/>
    <property type="match status" value="1"/>
</dbReference>
<evidence type="ECO:0000256" key="4">
    <source>
        <dbReference type="ARBA" id="ARBA00022679"/>
    </source>
</evidence>
<dbReference type="CDD" id="cd11648">
    <property type="entry name" value="RsmI"/>
    <property type="match status" value="1"/>
</dbReference>
<evidence type="ECO:0000256" key="6">
    <source>
        <dbReference type="HAMAP-Rule" id="MF_01877"/>
    </source>
</evidence>
<dbReference type="EMBL" id="QEYI01000001">
    <property type="protein sequence ID" value="PWE23584.1"/>
    <property type="molecule type" value="Genomic_DNA"/>
</dbReference>
<gene>
    <name evidence="6 8" type="primary">rsmI</name>
    <name evidence="8" type="ORF">DF188_02625</name>
</gene>
<dbReference type="EC" id="2.1.1.198" evidence="6"/>
<organism evidence="8 9">
    <name type="scientific">Aliarcobacter skirrowii</name>
    <dbReference type="NCBI Taxonomy" id="28200"/>
    <lineage>
        <taxon>Bacteria</taxon>
        <taxon>Pseudomonadati</taxon>
        <taxon>Campylobacterota</taxon>
        <taxon>Epsilonproteobacteria</taxon>
        <taxon>Campylobacterales</taxon>
        <taxon>Arcobacteraceae</taxon>
        <taxon>Aliarcobacter</taxon>
    </lineage>
</organism>
<dbReference type="InterPro" id="IPR018063">
    <property type="entry name" value="SAM_MeTrfase_RsmI_CS"/>
</dbReference>
<dbReference type="RefSeq" id="WP_109158169.1">
    <property type="nucleotide sequence ID" value="NZ_JAUQUC010000017.1"/>
</dbReference>
<sequence>MLRLVPTPIGNLDDISKRSLDALLEAELIFCEDTRVTKKLLNLLSEKYNLDFSNKEFKSFHSHNEADVLKTISKDTFSKNVVYCSDAGMPCISDPGSTLVEWCIKNEVSYEVIAGANALLTAFAMSGFSSSEFTFFGFLDHKGASRASKLEEVLRSPRVSILYESPHRLLKLLEELNTKEPDRTIFLVKEISKFYEKSYKNSAKNLYEELKNCEIKGEWVVVIEAKDKVGFNLDLDDILPLEIAPKIKAKLIAKLTGASVKEVYQEILDKIQN</sequence>
<dbReference type="Pfam" id="PF00590">
    <property type="entry name" value="TP_methylase"/>
    <property type="match status" value="1"/>
</dbReference>
<keyword evidence="2 6" id="KW-0698">rRNA processing</keyword>
<dbReference type="Proteomes" id="UP000245014">
    <property type="component" value="Unassembled WGS sequence"/>
</dbReference>
<dbReference type="InterPro" id="IPR014777">
    <property type="entry name" value="4pyrrole_Mease_sub1"/>
</dbReference>
<dbReference type="InterPro" id="IPR008189">
    <property type="entry name" value="rRNA_ssu_MeTfrase_I"/>
</dbReference>
<accession>A0A2U2C3G7</accession>